<dbReference type="SUPFAM" id="SSF69304">
    <property type="entry name" value="Tricorn protease N-terminal domain"/>
    <property type="match status" value="1"/>
</dbReference>
<dbReference type="InterPro" id="IPR032466">
    <property type="entry name" value="Metal_Hydrolase"/>
</dbReference>
<dbReference type="InterPro" id="IPR011059">
    <property type="entry name" value="Metal-dep_hydrolase_composite"/>
</dbReference>
<evidence type="ECO:0000313" key="4">
    <source>
        <dbReference type="Proteomes" id="UP000037084"/>
    </source>
</evidence>
<reference evidence="4" key="1">
    <citation type="submission" date="2015-07" db="EMBL/GenBank/DDBJ databases">
        <authorList>
            <consortium name="Consortium for Microbial Forensics and Genomics (microFORGE)"/>
            <person name="Knight B.M."/>
            <person name="Roberts D.P."/>
            <person name="Lin D."/>
            <person name="Hari K."/>
            <person name="Fletcher J."/>
            <person name="Melcher U."/>
            <person name="Blagden T."/>
            <person name="Winegar R.A."/>
        </authorList>
    </citation>
    <scope>NUCLEOTIDE SEQUENCE [LARGE SCALE GENOMIC DNA]</scope>
    <source>
        <strain evidence="4">NRRL B-1447</strain>
    </source>
</reference>
<dbReference type="SUPFAM" id="SSF51556">
    <property type="entry name" value="Metallo-dependent hydrolases"/>
    <property type="match status" value="1"/>
</dbReference>
<comment type="caution">
    <text evidence="3">The sequence shown here is derived from an EMBL/GenBank/DDBJ whole genome shotgun (WGS) entry which is preliminary data.</text>
</comment>
<dbReference type="InterPro" id="IPR051781">
    <property type="entry name" value="Metallo-dep_Hydrolase"/>
</dbReference>
<dbReference type="Gene3D" id="3.20.20.140">
    <property type="entry name" value="Metal-dependent hydrolases"/>
    <property type="match status" value="2"/>
</dbReference>
<organism evidence="3 4">
    <name type="scientific">Streptomyces virginiae</name>
    <name type="common">Streptomyces cinnamonensis</name>
    <dbReference type="NCBI Taxonomy" id="1961"/>
    <lineage>
        <taxon>Bacteria</taxon>
        <taxon>Bacillati</taxon>
        <taxon>Actinomycetota</taxon>
        <taxon>Actinomycetes</taxon>
        <taxon>Kitasatosporales</taxon>
        <taxon>Streptomycetaceae</taxon>
        <taxon>Streptomyces</taxon>
    </lineage>
</organism>
<feature type="chain" id="PRO_5005587819" evidence="1">
    <location>
        <begin position="28"/>
        <end position="1072"/>
    </location>
</feature>
<dbReference type="InterPro" id="IPR011042">
    <property type="entry name" value="6-blade_b-propeller_TolB-like"/>
</dbReference>
<evidence type="ECO:0000259" key="2">
    <source>
        <dbReference type="Pfam" id="PF01979"/>
    </source>
</evidence>
<dbReference type="OrthoDB" id="9808778at2"/>
<dbReference type="Gene3D" id="2.120.10.30">
    <property type="entry name" value="TolB, C-terminal domain"/>
    <property type="match status" value="3"/>
</dbReference>
<dbReference type="PATRIC" id="fig|1961.12.peg.939"/>
<gene>
    <name evidence="3" type="ORF">ADK75_04405</name>
</gene>
<dbReference type="RefSeq" id="WP_053168471.1">
    <property type="nucleotide sequence ID" value="NZ_LGUV01000013.1"/>
</dbReference>
<evidence type="ECO:0000256" key="1">
    <source>
        <dbReference type="SAM" id="SignalP"/>
    </source>
</evidence>
<keyword evidence="1" id="KW-0732">Signal</keyword>
<dbReference type="Gene3D" id="2.30.40.10">
    <property type="entry name" value="Urease, subunit C, domain 1"/>
    <property type="match status" value="2"/>
</dbReference>
<evidence type="ECO:0000313" key="3">
    <source>
        <dbReference type="EMBL" id="KOG57328.1"/>
    </source>
</evidence>
<feature type="signal peptide" evidence="1">
    <location>
        <begin position="1"/>
        <end position="27"/>
    </location>
</feature>
<dbReference type="Proteomes" id="UP000037084">
    <property type="component" value="Unassembled WGS sequence"/>
</dbReference>
<dbReference type="PANTHER" id="PTHR43135:SF3">
    <property type="entry name" value="ALPHA-D-RIBOSE 1-METHYLPHOSPHONATE 5-TRIPHOSPHATE DIPHOSPHATASE"/>
    <property type="match status" value="1"/>
</dbReference>
<protein>
    <submittedName>
        <fullName evidence="3">Amidohydrolase</fullName>
    </submittedName>
</protein>
<accession>A0A0L8N413</accession>
<dbReference type="InterPro" id="IPR006311">
    <property type="entry name" value="TAT_signal"/>
</dbReference>
<dbReference type="PANTHER" id="PTHR43135">
    <property type="entry name" value="ALPHA-D-RIBOSE 1-METHYLPHOSPHONATE 5-TRIPHOSPHATE DIPHOSPHATASE"/>
    <property type="match status" value="1"/>
</dbReference>
<feature type="domain" description="Amidohydrolase-related" evidence="2">
    <location>
        <begin position="920"/>
        <end position="1019"/>
    </location>
</feature>
<dbReference type="EMBL" id="LGUV01000013">
    <property type="protein sequence ID" value="KOG57328.1"/>
    <property type="molecule type" value="Genomic_DNA"/>
</dbReference>
<dbReference type="AlphaFoldDB" id="A0A0L8N413"/>
<dbReference type="PROSITE" id="PS51318">
    <property type="entry name" value="TAT"/>
    <property type="match status" value="1"/>
</dbReference>
<proteinExistence type="predicted"/>
<dbReference type="InterPro" id="IPR011659">
    <property type="entry name" value="WD40"/>
</dbReference>
<dbReference type="Pfam" id="PF07676">
    <property type="entry name" value="PD40"/>
    <property type="match status" value="4"/>
</dbReference>
<keyword evidence="3" id="KW-0378">Hydrolase</keyword>
<dbReference type="SUPFAM" id="SSF51338">
    <property type="entry name" value="Composite domain of metallo-dependent hydrolases"/>
    <property type="match status" value="1"/>
</dbReference>
<dbReference type="SUPFAM" id="SSF82171">
    <property type="entry name" value="DPP6 N-terminal domain-like"/>
    <property type="match status" value="1"/>
</dbReference>
<dbReference type="InterPro" id="IPR006680">
    <property type="entry name" value="Amidohydro-rel"/>
</dbReference>
<sequence>MRVARRTVLQAASAGALTALLGRAAEAAGATTATAPGAAADPVRLRFTRATNGAATAVGDRVVAEVQGVLWSLPPDGAPATPLTPPDLEPGRPVLSPDGLRVAMSAYRGGAFHIWVMNADGSGLRPLTDGPFDHRGPAWSPDGRSIAFCSERGGDPVAGSPYRIWTVAATGGSPRRLTGLPGQDGPGQDGEWEDFDPVWSPDGSRVLFVRGTSTGETLTARTIASVAAEPDADGPVRTEHTVTGGRLLSPALSPSGRTAWLSAAPGPRKAENLSLIVDGRPVPLDGDLAPAPPRWIGDDRLLITLDGRFRVIRPHQDGGDGREIPLDATLEVPRPRYRVKEYVLEAERSLPVRGVHLPALSPDGRSVAFAALNALWVAPVAGGAPRRIVQVPDTAYVQGPVWSPDGRALVYTDDRDGLNAVRRRELDTGHESVLAPGGRVYGVLSPDGRRLAALDLAGRLLVRDLATGTETPLVAALGGGGLPGPPNWSPDGRHLALCDRNRLSRRFREGYNLIRIVDSATGAARLHALAPHASLADRYASGPVWSPDGRFLACVSESALWLLPVDPDGNPSGPARRLTDEPADHPSWSGDSRTLLYQSCARLRLITLDGDGAPAGAPRTVPVPLTYRRPAPVDTVVHAGLLWDATGSPPRADVDVLISGGRITAVEPHRPGRRAARTVDASGATVLPGLWDAHVHPYPYTYGARQGTLHLAYGVTTVVSLGGSAYEQARLREDIRAGRLAAPRLLAGGELLDGARVAYSMGRAHRTGAGFARSLARAAALDWDFVKTYVRAPYPYMAEAARFAHERLGVLAGSHLCAPGIRSGQDLTTHLVATERAEYGYGATPRGHTYQDTLEVYTHGGFDLIATPFTALPLLGADSPLADDARVTSLMPPWDVAAVRAAAAAPPSAEQSAALEREVGVYRRVIDGGGRVALGTDAPLTPVGLHLHLALRALHRYGLTAAEALTTVTLTPARVFGVADRLGTVEPGRIADLTLVDGDPFADFDDLVRVRATVRGGNVRERPALERAFAPSPEPSAADPAHWRAVLDQMLRDGCCTPHAQDSLPARPPGRP</sequence>
<name>A0A0L8N413_STRVG</name>
<dbReference type="GO" id="GO:0016810">
    <property type="term" value="F:hydrolase activity, acting on carbon-nitrogen (but not peptide) bonds"/>
    <property type="evidence" value="ECO:0007669"/>
    <property type="project" value="InterPro"/>
</dbReference>
<dbReference type="Pfam" id="PF01979">
    <property type="entry name" value="Amidohydro_1"/>
    <property type="match status" value="1"/>
</dbReference>